<name>A0A5C8ZVA3_9GAMM</name>
<accession>A0A5C8ZVA3</accession>
<keyword evidence="2" id="KW-1185">Reference proteome</keyword>
<dbReference type="Gene3D" id="3.40.50.2000">
    <property type="entry name" value="Glycogen Phosphorylase B"/>
    <property type="match status" value="1"/>
</dbReference>
<evidence type="ECO:0000313" key="2">
    <source>
        <dbReference type="Proteomes" id="UP000321933"/>
    </source>
</evidence>
<reference evidence="1 2" key="1">
    <citation type="submission" date="2019-08" db="EMBL/GenBank/DDBJ databases">
        <title>Parahaliea maris sp. nov., isolated from the surface seawater.</title>
        <authorList>
            <person name="Liu Y."/>
        </authorList>
    </citation>
    <scope>NUCLEOTIDE SEQUENCE [LARGE SCALE GENOMIC DNA]</scope>
    <source>
        <strain evidence="1 2">S2-26</strain>
    </source>
</reference>
<comment type="caution">
    <text evidence="1">The sequence shown here is derived from an EMBL/GenBank/DDBJ whole genome shotgun (WGS) entry which is preliminary data.</text>
</comment>
<proteinExistence type="predicted"/>
<evidence type="ECO:0000313" key="1">
    <source>
        <dbReference type="EMBL" id="TXS92453.1"/>
    </source>
</evidence>
<dbReference type="EMBL" id="VRYZ01000003">
    <property type="protein sequence ID" value="TXS92453.1"/>
    <property type="molecule type" value="Genomic_DNA"/>
</dbReference>
<protein>
    <recommendedName>
        <fullName evidence="3">Glycosyltransferase</fullName>
    </recommendedName>
</protein>
<organism evidence="1 2">
    <name type="scientific">Parahaliea aestuarii</name>
    <dbReference type="NCBI Taxonomy" id="1852021"/>
    <lineage>
        <taxon>Bacteria</taxon>
        <taxon>Pseudomonadati</taxon>
        <taxon>Pseudomonadota</taxon>
        <taxon>Gammaproteobacteria</taxon>
        <taxon>Cellvibrionales</taxon>
        <taxon>Halieaceae</taxon>
        <taxon>Parahaliea</taxon>
    </lineage>
</organism>
<dbReference type="Proteomes" id="UP000321933">
    <property type="component" value="Unassembled WGS sequence"/>
</dbReference>
<gene>
    <name evidence="1" type="ORF">FVW59_08520</name>
</gene>
<evidence type="ECO:0008006" key="3">
    <source>
        <dbReference type="Google" id="ProtNLM"/>
    </source>
</evidence>
<dbReference type="OrthoDB" id="9793805at2"/>
<dbReference type="AlphaFoldDB" id="A0A5C8ZVA3"/>
<dbReference type="RefSeq" id="WP_148063824.1">
    <property type="nucleotide sequence ID" value="NZ_VRYZ01000003.1"/>
</dbReference>
<dbReference type="Pfam" id="PF13528">
    <property type="entry name" value="Glyco_trans_1_3"/>
    <property type="match status" value="1"/>
</dbReference>
<dbReference type="SUPFAM" id="SSF53756">
    <property type="entry name" value="UDP-Glycosyltransferase/glycogen phosphorylase"/>
    <property type="match status" value="1"/>
</dbReference>
<sequence length="360" mass="39859">MRILYGVQATGQGHISRARAMARAFRGLDIEVDWLFTGRPCERLFDMEPFGSFQHRRGLTFATRAGGISYLNTVVGNNLFQFLRDARSLNLDAYDAIVTDFEPVSAWAGRLAGIRTIGIGHQYAFGDTTPTSGGNALSRFIMRHFAPVDVPLGLHWHPYAGNVLPPILDLPDLPRAQADHVLVYLPFEDQAEVTRWLQQFPQQRFRQYAAGLDECERGNVLLHPTSINAFKHDLASSRGVICNSGFELISECLQWRKPVLTKPLAGQMEQLSNARALLQLDYARVIHSLCGDALAQWLATTPAPPVVHYGRVHEVLARWLASGAQEAPAALAQRLWPQYAKSALPKRADSALQALSAPAS</sequence>